<feature type="compositionally biased region" description="Acidic residues" evidence="1">
    <location>
        <begin position="206"/>
        <end position="215"/>
    </location>
</feature>
<dbReference type="GeneID" id="66986597"/>
<evidence type="ECO:0000259" key="3">
    <source>
        <dbReference type="Pfam" id="PF01593"/>
    </source>
</evidence>
<organism evidence="4 5">
    <name type="scientific">Aspergillus chevalieri</name>
    <name type="common">Eurotium chevalieri</name>
    <dbReference type="NCBI Taxonomy" id="182096"/>
    <lineage>
        <taxon>Eukaryota</taxon>
        <taxon>Fungi</taxon>
        <taxon>Dikarya</taxon>
        <taxon>Ascomycota</taxon>
        <taxon>Pezizomycotina</taxon>
        <taxon>Eurotiomycetes</taxon>
        <taxon>Eurotiomycetidae</taxon>
        <taxon>Eurotiales</taxon>
        <taxon>Aspergillaceae</taxon>
        <taxon>Aspergillus</taxon>
        <taxon>Aspergillus subgen. Aspergillus</taxon>
    </lineage>
</organism>
<dbReference type="EMBL" id="AP024423">
    <property type="protein sequence ID" value="BCR92248.1"/>
    <property type="molecule type" value="Genomic_DNA"/>
</dbReference>
<keyword evidence="5" id="KW-1185">Reference proteome</keyword>
<dbReference type="InterPro" id="IPR050281">
    <property type="entry name" value="Flavin_monoamine_oxidase"/>
</dbReference>
<reference evidence="4" key="2">
    <citation type="submission" date="2021-02" db="EMBL/GenBank/DDBJ databases">
        <title>Aspergillus chevalieri M1 genome sequence.</title>
        <authorList>
            <person name="Kadooka C."/>
            <person name="Mori K."/>
            <person name="Futagami T."/>
        </authorList>
    </citation>
    <scope>NUCLEOTIDE SEQUENCE</scope>
    <source>
        <strain evidence="4">M1</strain>
    </source>
</reference>
<dbReference type="InterPro" id="IPR036188">
    <property type="entry name" value="FAD/NAD-bd_sf"/>
</dbReference>
<name>A0A7R7VWT7_ASPCH</name>
<dbReference type="RefSeq" id="XP_043140761.1">
    <property type="nucleotide sequence ID" value="XM_043283487.1"/>
</dbReference>
<evidence type="ECO:0000313" key="4">
    <source>
        <dbReference type="EMBL" id="BCR92248.1"/>
    </source>
</evidence>
<accession>A0A7R7VWT7</accession>
<keyword evidence="2" id="KW-0732">Signal</keyword>
<dbReference type="Pfam" id="PF01593">
    <property type="entry name" value="Amino_oxidase"/>
    <property type="match status" value="1"/>
</dbReference>
<sequence>MWSAVSLLLALPWASANPVSASVPSAAPSSTPTPTNPKPLLSDFDALGAWFDGVASIAQTPNLTAAETAKLRNTSIAIIGGGISGLSTALFLDSVGVYNWEIIEASERIGGRFRTKYVGNSSEWAEMGPMRLPYRVRWDDGEVLEYSDHRMVWQLVEKLNRMNKKRGEEERKVDFIPWVQHHPNELIAQGTNRHVDGSIPTRGEIEADPSLEEDTAMSTEQYNTTQDRMDAILKDKETLKSIQRDPWRAHRKAMDQGLDDWSEQAMMRHVFGASENVTDQIWTDSDYDVFWDELHHNSNLGLDGSSGSMGETEWMCIDGGFDRLSDAFLPHIKDRLTLNRKIRKLEPITAADGKPKTKLSWYPSVSNRTFESKEYDYTIMAIPFTQTRFMDLPTYSSVLDRAISEAGLRFKSACKVALLFSERFWEKGPKPIFGGYSKPPSNAMGALYYPVYGHNESRPGVIIQYRGGDWSDRLVSFSDEEYVNTVLDAIVSLHGDQAREYYTGDYEKLCWLEDQHTATSWCRPDVEQHKLYIPAYHITEHNTVFVGEHTAPTHAWVSSSLHSAVRGVVQVLLELGLVSEAKGVNEEWMGRWIQRD</sequence>
<dbReference type="InterPro" id="IPR002937">
    <property type="entry name" value="Amino_oxidase"/>
</dbReference>
<feature type="domain" description="Amine oxidase" evidence="3">
    <location>
        <begin position="83"/>
        <end position="572"/>
    </location>
</feature>
<protein>
    <recommendedName>
        <fullName evidence="3">Amine oxidase domain-containing protein</fullName>
    </recommendedName>
</protein>
<evidence type="ECO:0000256" key="2">
    <source>
        <dbReference type="SAM" id="SignalP"/>
    </source>
</evidence>
<evidence type="ECO:0000313" key="5">
    <source>
        <dbReference type="Proteomes" id="UP000637239"/>
    </source>
</evidence>
<feature type="region of interest" description="Disordered" evidence="1">
    <location>
        <begin position="193"/>
        <end position="215"/>
    </location>
</feature>
<dbReference type="GO" id="GO:0009063">
    <property type="term" value="P:amino acid catabolic process"/>
    <property type="evidence" value="ECO:0007669"/>
    <property type="project" value="TreeGrafter"/>
</dbReference>
<feature type="signal peptide" evidence="2">
    <location>
        <begin position="1"/>
        <end position="16"/>
    </location>
</feature>
<evidence type="ECO:0000256" key="1">
    <source>
        <dbReference type="SAM" id="MobiDB-lite"/>
    </source>
</evidence>
<dbReference type="FunFam" id="1.20.1440.240:FF:000001">
    <property type="entry name" value="L-amino acid oxidase LaoA"/>
    <property type="match status" value="1"/>
</dbReference>
<dbReference type="SUPFAM" id="SSF54373">
    <property type="entry name" value="FAD-linked reductases, C-terminal domain"/>
    <property type="match status" value="1"/>
</dbReference>
<dbReference type="AlphaFoldDB" id="A0A7R7VWT7"/>
<proteinExistence type="predicted"/>
<gene>
    <name evidence="4" type="ORF">ACHE_80148A</name>
</gene>
<reference evidence="4" key="1">
    <citation type="submission" date="2021-01" db="EMBL/GenBank/DDBJ databases">
        <authorList>
            <consortium name="Aspergillus chevalieri M1 genome sequencing consortium"/>
            <person name="Kazuki M."/>
            <person name="Futagami T."/>
        </authorList>
    </citation>
    <scope>NUCLEOTIDE SEQUENCE</scope>
    <source>
        <strain evidence="4">M1</strain>
    </source>
</reference>
<dbReference type="Gene3D" id="3.90.660.10">
    <property type="match status" value="1"/>
</dbReference>
<dbReference type="Gene3D" id="1.20.1440.240">
    <property type="match status" value="1"/>
</dbReference>
<dbReference type="Gene3D" id="3.50.50.60">
    <property type="entry name" value="FAD/NAD(P)-binding domain"/>
    <property type="match status" value="1"/>
</dbReference>
<dbReference type="GO" id="GO:0001716">
    <property type="term" value="F:L-amino-acid oxidase activity"/>
    <property type="evidence" value="ECO:0007669"/>
    <property type="project" value="TreeGrafter"/>
</dbReference>
<dbReference type="PANTHER" id="PTHR10742">
    <property type="entry name" value="FLAVIN MONOAMINE OXIDASE"/>
    <property type="match status" value="1"/>
</dbReference>
<feature type="chain" id="PRO_5030856556" description="Amine oxidase domain-containing protein" evidence="2">
    <location>
        <begin position="17"/>
        <end position="596"/>
    </location>
</feature>
<dbReference type="KEGG" id="ache:ACHE_80148A"/>
<dbReference type="PANTHER" id="PTHR10742:SF342">
    <property type="entry name" value="AMINE OXIDASE"/>
    <property type="match status" value="1"/>
</dbReference>
<dbReference type="SUPFAM" id="SSF51905">
    <property type="entry name" value="FAD/NAD(P)-binding domain"/>
    <property type="match status" value="1"/>
</dbReference>
<dbReference type="Proteomes" id="UP000637239">
    <property type="component" value="Chromosome 8"/>
</dbReference>